<accession>A0ABV5JJD2</accession>
<proteinExistence type="predicted"/>
<evidence type="ECO:0000256" key="1">
    <source>
        <dbReference type="SAM" id="MobiDB-lite"/>
    </source>
</evidence>
<comment type="caution">
    <text evidence="2">The sequence shown here is derived from an EMBL/GenBank/DDBJ whole genome shotgun (WGS) entry which is preliminary data.</text>
</comment>
<protein>
    <submittedName>
        <fullName evidence="2">Uncharacterized protein</fullName>
    </submittedName>
</protein>
<organism evidence="2 3">
    <name type="scientific">Pseudohalocynthiibacter aestuariivivens</name>
    <dbReference type="NCBI Taxonomy" id="1591409"/>
    <lineage>
        <taxon>Bacteria</taxon>
        <taxon>Pseudomonadati</taxon>
        <taxon>Pseudomonadota</taxon>
        <taxon>Alphaproteobacteria</taxon>
        <taxon>Rhodobacterales</taxon>
        <taxon>Paracoccaceae</taxon>
        <taxon>Pseudohalocynthiibacter</taxon>
    </lineage>
</organism>
<name>A0ABV5JJD2_9RHOB</name>
<dbReference type="EMBL" id="JBHMEA010000050">
    <property type="protein sequence ID" value="MFB9233552.1"/>
    <property type="molecule type" value="Genomic_DNA"/>
</dbReference>
<feature type="region of interest" description="Disordered" evidence="1">
    <location>
        <begin position="1"/>
        <end position="21"/>
    </location>
</feature>
<reference evidence="2 3" key="1">
    <citation type="submission" date="2024-09" db="EMBL/GenBank/DDBJ databases">
        <authorList>
            <person name="Sun Q."/>
            <person name="Mori K."/>
        </authorList>
    </citation>
    <scope>NUCLEOTIDE SEQUENCE [LARGE SCALE GENOMIC DNA]</scope>
    <source>
        <strain evidence="2 3">CECT 8726</strain>
    </source>
</reference>
<evidence type="ECO:0000313" key="3">
    <source>
        <dbReference type="Proteomes" id="UP001589683"/>
    </source>
</evidence>
<keyword evidence="3" id="KW-1185">Reference proteome</keyword>
<dbReference type="RefSeq" id="WP_213890526.1">
    <property type="nucleotide sequence ID" value="NZ_JAGFNU010000011.1"/>
</dbReference>
<dbReference type="Proteomes" id="UP001589683">
    <property type="component" value="Unassembled WGS sequence"/>
</dbReference>
<sequence length="62" mass="6655">MSKLATSIAKPQAEIPSKESGVGRSAAEIISEVTNEFKQIQKSLSAQSPSTRAYLSGRFRAN</sequence>
<evidence type="ECO:0000313" key="2">
    <source>
        <dbReference type="EMBL" id="MFB9233552.1"/>
    </source>
</evidence>
<gene>
    <name evidence="2" type="ORF">ACFFUT_17300</name>
</gene>